<protein>
    <submittedName>
        <fullName evidence="2">Uncharacterized protein</fullName>
    </submittedName>
</protein>
<feature type="transmembrane region" description="Helical" evidence="1">
    <location>
        <begin position="142"/>
        <end position="161"/>
    </location>
</feature>
<feature type="transmembrane region" description="Helical" evidence="1">
    <location>
        <begin position="181"/>
        <end position="210"/>
    </location>
</feature>
<feature type="transmembrane region" description="Helical" evidence="1">
    <location>
        <begin position="284"/>
        <end position="302"/>
    </location>
</feature>
<keyword evidence="1" id="KW-1133">Transmembrane helix</keyword>
<organism evidence="2 3">
    <name type="scientific">Steinernema hermaphroditum</name>
    <dbReference type="NCBI Taxonomy" id="289476"/>
    <lineage>
        <taxon>Eukaryota</taxon>
        <taxon>Metazoa</taxon>
        <taxon>Ecdysozoa</taxon>
        <taxon>Nematoda</taxon>
        <taxon>Chromadorea</taxon>
        <taxon>Rhabditida</taxon>
        <taxon>Tylenchina</taxon>
        <taxon>Panagrolaimomorpha</taxon>
        <taxon>Strongyloidoidea</taxon>
        <taxon>Steinernematidae</taxon>
        <taxon>Steinernema</taxon>
    </lineage>
</organism>
<evidence type="ECO:0000256" key="1">
    <source>
        <dbReference type="SAM" id="Phobius"/>
    </source>
</evidence>
<reference evidence="2" key="1">
    <citation type="submission" date="2023-06" db="EMBL/GenBank/DDBJ databases">
        <title>Genomic analysis of the entomopathogenic nematode Steinernema hermaphroditum.</title>
        <authorList>
            <person name="Schwarz E.M."/>
            <person name="Heppert J.K."/>
            <person name="Baniya A."/>
            <person name="Schwartz H.T."/>
            <person name="Tan C.-H."/>
            <person name="Antoshechkin I."/>
            <person name="Sternberg P.W."/>
            <person name="Goodrich-Blair H."/>
            <person name="Dillman A.R."/>
        </authorList>
    </citation>
    <scope>NUCLEOTIDE SEQUENCE</scope>
    <source>
        <strain evidence="2">PS9179</strain>
        <tissue evidence="2">Whole animal</tissue>
    </source>
</reference>
<dbReference type="EMBL" id="JAUCMV010000003">
    <property type="protein sequence ID" value="KAK0412889.1"/>
    <property type="molecule type" value="Genomic_DNA"/>
</dbReference>
<feature type="transmembrane region" description="Helical" evidence="1">
    <location>
        <begin position="231"/>
        <end position="255"/>
    </location>
</feature>
<name>A0AA39HX40_9BILA</name>
<comment type="caution">
    <text evidence="2">The sequence shown here is derived from an EMBL/GenBank/DDBJ whole genome shotgun (WGS) entry which is preliminary data.</text>
</comment>
<feature type="transmembrane region" description="Helical" evidence="1">
    <location>
        <begin position="109"/>
        <end position="130"/>
    </location>
</feature>
<evidence type="ECO:0000313" key="3">
    <source>
        <dbReference type="Proteomes" id="UP001175271"/>
    </source>
</evidence>
<dbReference type="AlphaFoldDB" id="A0AA39HX40"/>
<keyword evidence="1" id="KW-0812">Transmembrane</keyword>
<gene>
    <name evidence="2" type="ORF">QR680_006465</name>
</gene>
<dbReference type="Proteomes" id="UP001175271">
    <property type="component" value="Unassembled WGS sequence"/>
</dbReference>
<keyword evidence="3" id="KW-1185">Reference proteome</keyword>
<keyword evidence="1" id="KW-0472">Membrane</keyword>
<feature type="transmembrane region" description="Helical" evidence="1">
    <location>
        <begin position="53"/>
        <end position="75"/>
    </location>
</feature>
<evidence type="ECO:0000313" key="2">
    <source>
        <dbReference type="EMBL" id="KAK0412889.1"/>
    </source>
</evidence>
<accession>A0AA39HX40</accession>
<proteinExistence type="predicted"/>
<sequence>MNCSANCSRQVASMNMFSSTPILQICISTMNLLIIASMVFVSLKIDRKDMSRLYTLWLYLAHCPSDVIQIAISILQLNDLVDSSGYYYRDKVDIVQMTGKIFVDIANQVYRILALIMVSATFMSYSFPLTFPKFLHPSKRSLLYSIGLLFMTLQALLGNTYSTYTIAYRDTHIAAPILELMFYVLQLLSIGPMVLLVLMYILSVGAIISFTKERANRGACVARHRRQLLSVIIYATTPNLLLFPTILVGICNIILNTMSREQKIQGNLVVQITGVVNAINRFCIYIRLPIITISTFIAFGPYRMILYRIPLPCCKKMFVKVQAISSSGTK</sequence>
<feature type="transmembrane region" description="Helical" evidence="1">
    <location>
        <begin position="22"/>
        <end position="41"/>
    </location>
</feature>